<keyword evidence="4" id="KW-1185">Reference proteome</keyword>
<sequence length="94" mass="10061">MPLFVIQCTDRPGSLQLRLDTRPAHLDYMNGLGDRLVVGGPFLGPDGQPNGSMIVADFADQAAADAFADGDPYNKVGLFSDVSARAWRKALPVD</sequence>
<evidence type="ECO:0000259" key="2">
    <source>
        <dbReference type="Pfam" id="PF03795"/>
    </source>
</evidence>
<dbReference type="InterPro" id="IPR005545">
    <property type="entry name" value="YCII"/>
</dbReference>
<accession>A0A1L3ZYL1</accession>
<dbReference type="KEGG" id="sphj:BSL82_16650"/>
<feature type="domain" description="YCII-related" evidence="2">
    <location>
        <begin position="3"/>
        <end position="87"/>
    </location>
</feature>
<dbReference type="Proteomes" id="UP000182063">
    <property type="component" value="Chromosome"/>
</dbReference>
<dbReference type="AlphaFoldDB" id="A0A1L3ZYL1"/>
<dbReference type="SUPFAM" id="SSF54909">
    <property type="entry name" value="Dimeric alpha+beta barrel"/>
    <property type="match status" value="1"/>
</dbReference>
<dbReference type="STRING" id="1921510.BSL82_16650"/>
<dbReference type="InterPro" id="IPR011008">
    <property type="entry name" value="Dimeric_a/b-barrel"/>
</dbReference>
<dbReference type="Pfam" id="PF03795">
    <property type="entry name" value="YCII"/>
    <property type="match status" value="1"/>
</dbReference>
<organism evidence="3 4">
    <name type="scientific">Tardibacter chloracetimidivorans</name>
    <dbReference type="NCBI Taxonomy" id="1921510"/>
    <lineage>
        <taxon>Bacteria</taxon>
        <taxon>Pseudomonadati</taxon>
        <taxon>Pseudomonadota</taxon>
        <taxon>Alphaproteobacteria</taxon>
        <taxon>Sphingomonadales</taxon>
        <taxon>Sphingomonadaceae</taxon>
        <taxon>Tardibacter</taxon>
    </lineage>
</organism>
<dbReference type="OrthoDB" id="2293521at2"/>
<evidence type="ECO:0000313" key="4">
    <source>
        <dbReference type="Proteomes" id="UP000182063"/>
    </source>
</evidence>
<dbReference type="EMBL" id="CP018221">
    <property type="protein sequence ID" value="API60717.1"/>
    <property type="molecule type" value="Genomic_DNA"/>
</dbReference>
<dbReference type="RefSeq" id="WP_072598375.1">
    <property type="nucleotide sequence ID" value="NZ_CP018221.1"/>
</dbReference>
<dbReference type="PANTHER" id="PTHR33606:SF3">
    <property type="entry name" value="PROTEIN YCII"/>
    <property type="match status" value="1"/>
</dbReference>
<protein>
    <recommendedName>
        <fullName evidence="2">YCII-related domain-containing protein</fullName>
    </recommendedName>
</protein>
<comment type="similarity">
    <text evidence="1">Belongs to the YciI family.</text>
</comment>
<proteinExistence type="inferred from homology"/>
<dbReference type="Gene3D" id="3.30.70.1060">
    <property type="entry name" value="Dimeric alpha+beta barrel"/>
    <property type="match status" value="1"/>
</dbReference>
<evidence type="ECO:0000256" key="1">
    <source>
        <dbReference type="ARBA" id="ARBA00007689"/>
    </source>
</evidence>
<reference evidence="4" key="1">
    <citation type="submission" date="2016-11" db="EMBL/GenBank/DDBJ databases">
        <title>Complete Genome Sequence of alachlor-degrading Sphingomonas sp. strain JJ-A5.</title>
        <authorList>
            <person name="Lee H."/>
            <person name="Ka J.-O."/>
        </authorList>
    </citation>
    <scope>NUCLEOTIDE SEQUENCE [LARGE SCALE GENOMIC DNA]</scope>
    <source>
        <strain evidence="4">JJ-A5</strain>
    </source>
</reference>
<gene>
    <name evidence="3" type="ORF">BSL82_16650</name>
</gene>
<evidence type="ECO:0000313" key="3">
    <source>
        <dbReference type="EMBL" id="API60717.1"/>
    </source>
</evidence>
<name>A0A1L3ZYL1_9SPHN</name>
<dbReference type="PANTHER" id="PTHR33606">
    <property type="entry name" value="PROTEIN YCII"/>
    <property type="match status" value="1"/>
</dbReference>
<dbReference type="InterPro" id="IPR051807">
    <property type="entry name" value="Sec-metab_biosynth-assoc"/>
</dbReference>